<dbReference type="Proteomes" id="UP000006281">
    <property type="component" value="Chromosome"/>
</dbReference>
<gene>
    <name evidence="5" type="ordered locus">BN6_20570</name>
</gene>
<feature type="domain" description="pPIWI-RE RNaseH" evidence="2">
    <location>
        <begin position="543"/>
        <end position="821"/>
    </location>
</feature>
<evidence type="ECO:0000313" key="6">
    <source>
        <dbReference type="Proteomes" id="UP000006281"/>
    </source>
</evidence>
<dbReference type="Pfam" id="PF18157">
    <property type="entry name" value="MID_pPIWI_RE"/>
    <property type="match status" value="1"/>
</dbReference>
<keyword evidence="6" id="KW-1185">Reference proteome</keyword>
<evidence type="ECO:0000259" key="3">
    <source>
        <dbReference type="Pfam" id="PF13111"/>
    </source>
</evidence>
<evidence type="ECO:0000256" key="1">
    <source>
        <dbReference type="SAM" id="MobiDB-lite"/>
    </source>
</evidence>
<dbReference type="AlphaFoldDB" id="K0JYR4"/>
<evidence type="ECO:0008006" key="7">
    <source>
        <dbReference type="Google" id="ProtNLM"/>
    </source>
</evidence>
<feature type="domain" description="Prokaryotic pPIWI-RE MID" evidence="4">
    <location>
        <begin position="388"/>
        <end position="523"/>
    </location>
</feature>
<dbReference type="InterPro" id="IPR025085">
    <property type="entry name" value="pPIWI_RE_X"/>
</dbReference>
<dbReference type="PATRIC" id="fig|1179773.3.peg.2059"/>
<feature type="region of interest" description="Disordered" evidence="1">
    <location>
        <begin position="810"/>
        <end position="830"/>
    </location>
</feature>
<dbReference type="InterPro" id="IPR024996">
    <property type="entry name" value="RNaseH_pPIWI_RE"/>
</dbReference>
<dbReference type="Pfam" id="PF13111">
    <property type="entry name" value="pPIWI_RE_X"/>
    <property type="match status" value="1"/>
</dbReference>
<dbReference type="eggNOG" id="ENOG5033PH1">
    <property type="taxonomic scope" value="Bacteria"/>
</dbReference>
<organism evidence="5 6">
    <name type="scientific">Saccharothrix espanaensis (strain ATCC 51144 / DSM 44229 / JCM 9112 / NBRC 15066 / NRRL 15764)</name>
    <dbReference type="NCBI Taxonomy" id="1179773"/>
    <lineage>
        <taxon>Bacteria</taxon>
        <taxon>Bacillati</taxon>
        <taxon>Actinomycetota</taxon>
        <taxon>Actinomycetes</taxon>
        <taxon>Pseudonocardiales</taxon>
        <taxon>Pseudonocardiaceae</taxon>
        <taxon>Saccharothrix</taxon>
    </lineage>
</organism>
<feature type="compositionally biased region" description="Basic and acidic residues" evidence="1">
    <location>
        <begin position="813"/>
        <end position="830"/>
    </location>
</feature>
<evidence type="ECO:0000259" key="2">
    <source>
        <dbReference type="Pfam" id="PF13032"/>
    </source>
</evidence>
<dbReference type="HOGENOM" id="CLU_010548_0_0_11"/>
<sequence>MLISLAFRVPAKYLDEIFGAVTAYPLTEEFSEAWSAMPRTERGWGPPYASLARGLTSATGRPVTLFDEYDLDETERASGNRMLLLTDDGAMDYRMRIATNAWERYVRGGADVSTLAPLLPEPERARPFSEFIRLRDGEVPEAPNWVFRTGMWRIMRTLGEHPLVIDGREPLQLRMDTSGALVAWKDDDLIANRKGTAFSMLRVTGRLVTRAGVEDPVLCFDAHLSRISPKGHWSNNVWIEPVDAGLPILHLPMQYRKDKELGDRRVTLHPATATIYEACKLDPLDIPEELPDRPGVLRPQRWRSRFHSLGSGPGPRLLMRLQEHISAELPQLKPLEYPIDRSIKLAPRVKKYQKGGLPVAAVGASGYKRVTIACVYRTTGARQRMLAELKELTGILVRPQHGGPPFTVNERMDVVACHCPDLLDHSTLNRAALLDGLPRSDGEDHLVVAWLETEYHQAVELDRDAKPHLRRLLGHRGIPSQFLATEPLVLPEDAAPRSASERKHAARAALRDLLRTAGVLDGRLPRAIADPELPSSVDRSVLLVGVHVRAQHAERGSGPLVVTMSAFHVVPGDLEAWRVLMYSDKKGSWCRTGEAIADFHSGSIGTSWLGRSKEKVERTRAEIERRLCNLVTGELGDVPVVLFVDGPAARKIWPGLPNTRFGKGPLPGDVLRENGKDVAVVRVSTGVSEIGRPVTRQKDTNMPADKKKPAAPDRKVYRLEGSTVPSWLFAGRSTLLSSKGGDAGARYTRWTLPDDAKSELRKPWHSYTAKEIVVVLGGSWTPTSLAALTARLCDQSIAWDGRTLLPGPLHLASRADRDHPDHRVSGEDES</sequence>
<proteinExistence type="predicted"/>
<dbReference type="InterPro" id="IPR040496">
    <property type="entry name" value="MID_pPIWI_RE"/>
</dbReference>
<dbReference type="BioCyc" id="SESP1179773:BN6_RS10070-MONOMER"/>
<feature type="domain" description="pPIWI-RE module N-terminal" evidence="3">
    <location>
        <begin position="6"/>
        <end position="365"/>
    </location>
</feature>
<name>K0JYR4_SACES</name>
<dbReference type="RefSeq" id="WP_015099491.1">
    <property type="nucleotide sequence ID" value="NC_019673.1"/>
</dbReference>
<dbReference type="STRING" id="1179773.BN6_20570"/>
<accession>K0JYR4</accession>
<protein>
    <recommendedName>
        <fullName evidence="7">DUF3893 domain-containing protein</fullName>
    </recommendedName>
</protein>
<dbReference type="OrthoDB" id="4561883at2"/>
<dbReference type="Pfam" id="PF13032">
    <property type="entry name" value="RNaseH_pPIWI_RE"/>
    <property type="match status" value="1"/>
</dbReference>
<evidence type="ECO:0000259" key="4">
    <source>
        <dbReference type="Pfam" id="PF18157"/>
    </source>
</evidence>
<dbReference type="EMBL" id="HE804045">
    <property type="protein sequence ID" value="CCH29378.1"/>
    <property type="molecule type" value="Genomic_DNA"/>
</dbReference>
<evidence type="ECO:0000313" key="5">
    <source>
        <dbReference type="EMBL" id="CCH29378.1"/>
    </source>
</evidence>
<dbReference type="KEGG" id="sesp:BN6_20570"/>
<reference evidence="5 6" key="1">
    <citation type="journal article" date="2012" name="BMC Genomics">
        <title>Complete genome sequence of Saccharothrix espanaensis DSM 44229T and comparison to the other completely sequenced Pseudonocardiaceae.</title>
        <authorList>
            <person name="Strobel T."/>
            <person name="Al-Dilaimi A."/>
            <person name="Blom J."/>
            <person name="Gessner A."/>
            <person name="Kalinowski J."/>
            <person name="Luzhetska M."/>
            <person name="Puhler A."/>
            <person name="Szczepanowski R."/>
            <person name="Bechthold A."/>
            <person name="Ruckert C."/>
        </authorList>
    </citation>
    <scope>NUCLEOTIDE SEQUENCE [LARGE SCALE GENOMIC DNA]</scope>
    <source>
        <strain evidence="6">ATCC 51144 / DSM 44229 / JCM 9112 / NBRC 15066 / NRRL 15764</strain>
    </source>
</reference>